<evidence type="ECO:0000256" key="6">
    <source>
        <dbReference type="ARBA" id="ARBA00031909"/>
    </source>
</evidence>
<dbReference type="InterPro" id="IPR012341">
    <property type="entry name" value="6hp_glycosidase-like_sf"/>
</dbReference>
<keyword evidence="4" id="KW-0413">Isomerase</keyword>
<gene>
    <name evidence="10" type="ORF">TrLO_g7173</name>
</gene>
<accession>A0A9W7FME8</accession>
<proteinExistence type="inferred from homology"/>
<comment type="caution">
    <text evidence="10">The sequence shown here is derived from an EMBL/GenBank/DDBJ whole genome shotgun (WGS) entry which is preliminary data.</text>
</comment>
<evidence type="ECO:0000256" key="3">
    <source>
        <dbReference type="ARBA" id="ARBA00014959"/>
    </source>
</evidence>
<comment type="catalytic activity">
    <reaction evidence="8">
        <text>an N-acyl-D-glucosamine = an N-acyl-D-mannosamine</text>
        <dbReference type="Rhea" id="RHEA:19033"/>
        <dbReference type="ChEBI" id="CHEBI:16062"/>
        <dbReference type="ChEBI" id="CHEBI:17274"/>
        <dbReference type="EC" id="5.1.3.8"/>
    </reaction>
    <physiologicalReaction direction="left-to-right" evidence="8">
        <dbReference type="Rhea" id="RHEA:19034"/>
    </physiologicalReaction>
    <physiologicalReaction direction="right-to-left" evidence="8">
        <dbReference type="Rhea" id="RHEA:19035"/>
    </physiologicalReaction>
</comment>
<evidence type="ECO:0000256" key="2">
    <source>
        <dbReference type="ARBA" id="ARBA00013176"/>
    </source>
</evidence>
<dbReference type="Gene3D" id="1.50.10.10">
    <property type="match status" value="1"/>
</dbReference>
<dbReference type="InterPro" id="IPR010819">
    <property type="entry name" value="AGE/CE"/>
</dbReference>
<protein>
    <recommendedName>
        <fullName evidence="3">N-acylglucosamine 2-epimerase</fullName>
        <ecNumber evidence="2">5.1.3.8</ecNumber>
    </recommendedName>
    <alternativeName>
        <fullName evidence="7">GlcNAc 2-epimerase</fullName>
    </alternativeName>
    <alternativeName>
        <fullName evidence="5">N-acetyl-D-glucosamine 2-epimerase</fullName>
    </alternativeName>
    <alternativeName>
        <fullName evidence="6">Renin-binding protein</fullName>
    </alternativeName>
</protein>
<comment type="similarity">
    <text evidence="1">Belongs to the N-acylglucosamine 2-epimerase family.</text>
</comment>
<evidence type="ECO:0000256" key="4">
    <source>
        <dbReference type="ARBA" id="ARBA00023235"/>
    </source>
</evidence>
<dbReference type="EC" id="5.1.3.8" evidence="2"/>
<reference evidence="11" key="1">
    <citation type="journal article" date="2023" name="Commun. Biol.">
        <title>Genome analysis of Parmales, the sister group of diatoms, reveals the evolutionary specialization of diatoms from phago-mixotrophs to photoautotrophs.</title>
        <authorList>
            <person name="Ban H."/>
            <person name="Sato S."/>
            <person name="Yoshikawa S."/>
            <person name="Yamada K."/>
            <person name="Nakamura Y."/>
            <person name="Ichinomiya M."/>
            <person name="Sato N."/>
            <person name="Blanc-Mathieu R."/>
            <person name="Endo H."/>
            <person name="Kuwata A."/>
            <person name="Ogata H."/>
        </authorList>
    </citation>
    <scope>NUCLEOTIDE SEQUENCE [LARGE SCALE GENOMIC DNA]</scope>
    <source>
        <strain evidence="11">NIES 3700</strain>
    </source>
</reference>
<evidence type="ECO:0000313" key="11">
    <source>
        <dbReference type="Proteomes" id="UP001165122"/>
    </source>
</evidence>
<dbReference type="Pfam" id="PF07221">
    <property type="entry name" value="GlcNAc_2-epim"/>
    <property type="match status" value="2"/>
</dbReference>
<name>A0A9W7FME8_9STRA</name>
<dbReference type="PANTHER" id="PTHR15108">
    <property type="entry name" value="N-ACYLGLUCOSAMINE-2-EPIMERASE"/>
    <property type="match status" value="1"/>
</dbReference>
<dbReference type="GO" id="GO:0005975">
    <property type="term" value="P:carbohydrate metabolic process"/>
    <property type="evidence" value="ECO:0007669"/>
    <property type="project" value="InterPro"/>
</dbReference>
<evidence type="ECO:0000256" key="1">
    <source>
        <dbReference type="ARBA" id="ARBA00008558"/>
    </source>
</evidence>
<organism evidence="10 11">
    <name type="scientific">Triparma laevis f. longispina</name>
    <dbReference type="NCBI Taxonomy" id="1714387"/>
    <lineage>
        <taxon>Eukaryota</taxon>
        <taxon>Sar</taxon>
        <taxon>Stramenopiles</taxon>
        <taxon>Ochrophyta</taxon>
        <taxon>Bolidophyceae</taxon>
        <taxon>Parmales</taxon>
        <taxon>Triparmaceae</taxon>
        <taxon>Triparma</taxon>
    </lineage>
</organism>
<evidence type="ECO:0000256" key="5">
    <source>
        <dbReference type="ARBA" id="ARBA00031608"/>
    </source>
</evidence>
<evidence type="ECO:0000256" key="8">
    <source>
        <dbReference type="ARBA" id="ARBA00034243"/>
    </source>
</evidence>
<dbReference type="Proteomes" id="UP001165122">
    <property type="component" value="Unassembled WGS sequence"/>
</dbReference>
<dbReference type="InterPro" id="IPR008928">
    <property type="entry name" value="6-hairpin_glycosidase_sf"/>
</dbReference>
<dbReference type="SUPFAM" id="SSF48208">
    <property type="entry name" value="Six-hairpin glycosidases"/>
    <property type="match status" value="1"/>
</dbReference>
<dbReference type="GO" id="GO:0050121">
    <property type="term" value="F:N-acylglucosamine 2-epimerase activity"/>
    <property type="evidence" value="ECO:0007669"/>
    <property type="project" value="UniProtKB-EC"/>
</dbReference>
<evidence type="ECO:0000313" key="10">
    <source>
        <dbReference type="EMBL" id="GMI14648.1"/>
    </source>
</evidence>
<sequence length="420" mass="47066">MASSLQLLKVRWEADLTQSVLPFWLKNGIDVEYGGFFTCLDHDGQVFDDTKFCWLQGRAVYMMARMSLEAAKDDPNKGAYLNAAEQGAKMLDRAIDPKTGLLFFSTTRDFSQRLHLQRKPYSAVFYVQGCLEYGRAGGDEAYLRKAEGMFENLEKWIADPSLCGRPPVPAVAGSTSLADIMCSASLSLDFLKALKGNWSVSSHKEEHYLSIIRSAMKGCERHFDTRSNRNVFLESCGPDGLTSTTPAGRLFNPGHSIEVAWFLLLMCDAVGGSEMHEKMAFDVILGSLTLGWDGEFGGLFYMMDIEGRPLVDATVTADGKLWWPHTEALVALTLAYTRTGKEKYLEWLQKVHDYSYATFVDRDVDGGSERSGEWFGYCNRDGSLARTCKGGNYKGCFHVPRALLMCVQFVEAWEREESKK</sequence>
<comment type="subunit">
    <text evidence="9">Homodimer. Forms a heterodimer with renin and inhibits its activity.</text>
</comment>
<dbReference type="AlphaFoldDB" id="A0A9W7FME8"/>
<evidence type="ECO:0000256" key="9">
    <source>
        <dbReference type="ARBA" id="ARBA00046544"/>
    </source>
</evidence>
<dbReference type="OrthoDB" id="414129at2759"/>
<dbReference type="EMBL" id="BRXW01000216">
    <property type="protein sequence ID" value="GMI14648.1"/>
    <property type="molecule type" value="Genomic_DNA"/>
</dbReference>
<keyword evidence="11" id="KW-1185">Reference proteome</keyword>
<evidence type="ECO:0000256" key="7">
    <source>
        <dbReference type="ARBA" id="ARBA00033215"/>
    </source>
</evidence>